<evidence type="ECO:0008006" key="3">
    <source>
        <dbReference type="Google" id="ProtNLM"/>
    </source>
</evidence>
<comment type="caution">
    <text evidence="1">The sequence shown here is derived from an EMBL/GenBank/DDBJ whole genome shotgun (WGS) entry which is preliminary data.</text>
</comment>
<organism evidence="1 2">
    <name type="scientific">Micromonospora musae</name>
    <dbReference type="NCBI Taxonomy" id="1894970"/>
    <lineage>
        <taxon>Bacteria</taxon>
        <taxon>Bacillati</taxon>
        <taxon>Actinomycetota</taxon>
        <taxon>Actinomycetes</taxon>
        <taxon>Micromonosporales</taxon>
        <taxon>Micromonosporaceae</taxon>
        <taxon>Micromonospora</taxon>
    </lineage>
</organism>
<protein>
    <recommendedName>
        <fullName evidence="3">ANTAR domain-containing protein</fullName>
    </recommendedName>
</protein>
<sequence length="62" mass="6455">MAEATQAELAGTHLSGTVIVGQVRTAASDVLQATGMDRTEALRRIREVASAQSDPHRTPPAG</sequence>
<evidence type="ECO:0000313" key="1">
    <source>
        <dbReference type="EMBL" id="RKN13962.1"/>
    </source>
</evidence>
<dbReference type="Proteomes" id="UP000271548">
    <property type="component" value="Unassembled WGS sequence"/>
</dbReference>
<dbReference type="EMBL" id="RAZS01000015">
    <property type="protein sequence ID" value="RKN13962.1"/>
    <property type="molecule type" value="Genomic_DNA"/>
</dbReference>
<evidence type="ECO:0000313" key="2">
    <source>
        <dbReference type="Proteomes" id="UP000271548"/>
    </source>
</evidence>
<name>A0ABX9QU27_9ACTN</name>
<accession>A0ABX9QU27</accession>
<reference evidence="1 2" key="1">
    <citation type="submission" date="2018-09" db="EMBL/GenBank/DDBJ databases">
        <title>Micromonospora sp. nov. MS1-9, isolated from a root of Musa sp.</title>
        <authorList>
            <person name="Kuncharoen N."/>
            <person name="Kudo T."/>
            <person name="Ohkuma M."/>
            <person name="Yuki M."/>
            <person name="Tanasupawat S."/>
        </authorList>
    </citation>
    <scope>NUCLEOTIDE SEQUENCE [LARGE SCALE GENOMIC DNA]</scope>
    <source>
        <strain evidence="1 2">NGC1-4</strain>
    </source>
</reference>
<keyword evidence="2" id="KW-1185">Reference proteome</keyword>
<proteinExistence type="predicted"/>
<gene>
    <name evidence="1" type="ORF">D7147_29390</name>
</gene>